<gene>
    <name evidence="4" type="ORF">A9Z60_08265</name>
</gene>
<dbReference type="InterPro" id="IPR036069">
    <property type="entry name" value="DUF34/NIF3_sf"/>
</dbReference>
<keyword evidence="2 3" id="KW-0479">Metal-binding</keyword>
<dbReference type="PANTHER" id="PTHR13799:SF14">
    <property type="entry name" value="GTP CYCLOHYDROLASE 1 TYPE 2 HOMOLOG"/>
    <property type="match status" value="1"/>
</dbReference>
<dbReference type="SUPFAM" id="SSF102705">
    <property type="entry name" value="NIF3 (NGG1p interacting factor 3)-like"/>
    <property type="match status" value="1"/>
</dbReference>
<protein>
    <submittedName>
        <fullName evidence="4">Nif3-like dinuclear metal center hexameric protein</fullName>
    </submittedName>
</protein>
<dbReference type="AlphaFoldDB" id="A0A1B8PKC0"/>
<comment type="caution">
    <text evidence="4">The sequence shown here is derived from an EMBL/GenBank/DDBJ whole genome shotgun (WGS) entry which is preliminary data.</text>
</comment>
<dbReference type="EMBL" id="LZDN01000008">
    <property type="protein sequence ID" value="OBX51070.1"/>
    <property type="molecule type" value="Genomic_DNA"/>
</dbReference>
<feature type="binding site" evidence="3">
    <location>
        <position position="70"/>
    </location>
    <ligand>
        <name>a divalent metal cation</name>
        <dbReference type="ChEBI" id="CHEBI:60240"/>
        <label>1</label>
    </ligand>
</feature>
<evidence type="ECO:0000256" key="1">
    <source>
        <dbReference type="ARBA" id="ARBA00006964"/>
    </source>
</evidence>
<organism evidence="4 5">
    <name type="scientific">Moraxella nonliquefaciens</name>
    <dbReference type="NCBI Taxonomy" id="478"/>
    <lineage>
        <taxon>Bacteria</taxon>
        <taxon>Pseudomonadati</taxon>
        <taxon>Pseudomonadota</taxon>
        <taxon>Gammaproteobacteria</taxon>
        <taxon>Moraxellales</taxon>
        <taxon>Moraxellaceae</taxon>
        <taxon>Moraxella</taxon>
    </lineage>
</organism>
<dbReference type="Proteomes" id="UP000092671">
    <property type="component" value="Unassembled WGS sequence"/>
</dbReference>
<dbReference type="GO" id="GO:0046872">
    <property type="term" value="F:metal ion binding"/>
    <property type="evidence" value="ECO:0007669"/>
    <property type="project" value="UniProtKB-KW"/>
</dbReference>
<name>A0A1B8PKC0_MORNO</name>
<dbReference type="InterPro" id="IPR002678">
    <property type="entry name" value="DUF34/NIF3"/>
</dbReference>
<feature type="binding site" evidence="3">
    <location>
        <position position="225"/>
    </location>
    <ligand>
        <name>a divalent metal cation</name>
        <dbReference type="ChEBI" id="CHEBI:60240"/>
        <label>1</label>
    </ligand>
</feature>
<feature type="binding site" evidence="3">
    <location>
        <position position="107"/>
    </location>
    <ligand>
        <name>a divalent metal cation</name>
        <dbReference type="ChEBI" id="CHEBI:60240"/>
        <label>1</label>
    </ligand>
</feature>
<evidence type="ECO:0000256" key="2">
    <source>
        <dbReference type="ARBA" id="ARBA00022723"/>
    </source>
</evidence>
<dbReference type="OrthoDB" id="9800881at2"/>
<reference evidence="4 5" key="1">
    <citation type="submission" date="2016-06" db="EMBL/GenBank/DDBJ databases">
        <title>Draft genome of Moraxella nonliquefaciens CCUG 60284.</title>
        <authorList>
            <person name="Salva-Serra F."/>
            <person name="Engstrom-Jakobsson H."/>
            <person name="Thorell K."/>
            <person name="Gonzales-Siles L."/>
            <person name="Karlsson R."/>
            <person name="Boulund F."/>
            <person name="Engstrand L."/>
            <person name="Kristiansson E."/>
            <person name="Moore E."/>
        </authorList>
    </citation>
    <scope>NUCLEOTIDE SEQUENCE [LARGE SCALE GENOMIC DNA]</scope>
    <source>
        <strain evidence="4 5">CCUG 60284</strain>
    </source>
</reference>
<comment type="similarity">
    <text evidence="1">Belongs to the GTP cyclohydrolase I type 2/NIF3 family.</text>
</comment>
<dbReference type="GO" id="GO:0005737">
    <property type="term" value="C:cytoplasm"/>
    <property type="evidence" value="ECO:0007669"/>
    <property type="project" value="TreeGrafter"/>
</dbReference>
<evidence type="ECO:0000313" key="4">
    <source>
        <dbReference type="EMBL" id="OBX51070.1"/>
    </source>
</evidence>
<evidence type="ECO:0000256" key="3">
    <source>
        <dbReference type="PIRSR" id="PIRSR602678-1"/>
    </source>
</evidence>
<dbReference type="Pfam" id="PF01784">
    <property type="entry name" value="DUF34_NIF3"/>
    <property type="match status" value="1"/>
</dbReference>
<proteinExistence type="inferred from homology"/>
<accession>A0A1B8PKC0</accession>
<feature type="binding site" evidence="3">
    <location>
        <position position="69"/>
    </location>
    <ligand>
        <name>a divalent metal cation</name>
        <dbReference type="ChEBI" id="CHEBI:60240"/>
        <label>1</label>
    </ligand>
</feature>
<sequence>MSKNTPITPTNLAKFCDEYLQVSEFNDYCPNGLQVDANTPISKIITGVTACQALIDKAIELNAQAILVHHGYFWKGEPDPLVGMKGTRIRTLLQHNISLIAYHLPLDAHPVIGNNAMLANALGLTITGALYPHEKHPVGNVATCSPMVSADFSKKIEQVLGRTPLHLSGNPKRILTKIALCTGGAQDMITQAYAMGCQAFISGEASERTTHLARELDVDYFGAGHHATERGGIKALGEHLSDTLGLDVVFVDIDNPV</sequence>
<dbReference type="NCBIfam" id="TIGR00486">
    <property type="entry name" value="YbgI_SA1388"/>
    <property type="match status" value="1"/>
</dbReference>
<dbReference type="Gene3D" id="3.40.1390.30">
    <property type="entry name" value="NIF3 (NGG1p interacting factor 3)-like"/>
    <property type="match status" value="2"/>
</dbReference>
<evidence type="ECO:0000313" key="5">
    <source>
        <dbReference type="Proteomes" id="UP000092671"/>
    </source>
</evidence>
<feature type="binding site" evidence="3">
    <location>
        <position position="229"/>
    </location>
    <ligand>
        <name>a divalent metal cation</name>
        <dbReference type="ChEBI" id="CHEBI:60240"/>
        <label>1</label>
    </ligand>
</feature>
<dbReference type="RefSeq" id="WP_066892903.1">
    <property type="nucleotide sequence ID" value="NZ_LZDN01000008.1"/>
</dbReference>
<dbReference type="PANTHER" id="PTHR13799">
    <property type="entry name" value="NGG1 INTERACTING FACTOR 3"/>
    <property type="match status" value="1"/>
</dbReference>